<dbReference type="GO" id="GO:0003910">
    <property type="term" value="F:DNA ligase (ATP) activity"/>
    <property type="evidence" value="ECO:0007669"/>
    <property type="project" value="UniProtKB-EC"/>
</dbReference>
<dbReference type="Proteomes" id="UP001651690">
    <property type="component" value="Unassembled WGS sequence"/>
</dbReference>
<feature type="region of interest" description="Disordered" evidence="1">
    <location>
        <begin position="311"/>
        <end position="350"/>
    </location>
</feature>
<dbReference type="InterPro" id="IPR014145">
    <property type="entry name" value="LigD_pol_dom"/>
</dbReference>
<feature type="compositionally biased region" description="Pro residues" evidence="1">
    <location>
        <begin position="316"/>
        <end position="331"/>
    </location>
</feature>
<dbReference type="EC" id="6.5.1.1" evidence="3"/>
<sequence length="350" mass="39043">MAASKAEEIDVDGVLVRLTNRDKPYFPKLGANGTKGVLFDYYLAVADHMVKLLRDRPVHLQRFPDGIDGEEIYQKRVPQKHPDYLETCTVTFPSGRTADALKVTHPSAIAWAAQMGTVTLHPWQVRCPDTEHPDELRIDLDPQPGTDFRDASAIAVDVLKPILDELGIAGYPKTSGGRGVHVFVRIRPDWDFVAVRRAGIALAREVERRAPDRVTTSWWKEERGERLFIDYNQNARDRTFASAYSARRTQIATVSMPLSWEDLADADPDDFTIATVPGIVAEREDPWAAIDETAHSIEPLLEMVAADEDRGLADLPYPPSYPKMPGEPPRVQPSKKVAENWDADGNPVTG</sequence>
<dbReference type="EMBL" id="JANDBD010000013">
    <property type="protein sequence ID" value="MCP9275951.1"/>
    <property type="molecule type" value="Genomic_DNA"/>
</dbReference>
<evidence type="ECO:0000313" key="4">
    <source>
        <dbReference type="Proteomes" id="UP001651690"/>
    </source>
</evidence>
<name>A0ABT1M9W1_9MYCO</name>
<feature type="domain" description="DNA ligase D polymerase" evidence="2">
    <location>
        <begin position="34"/>
        <end position="287"/>
    </location>
</feature>
<dbReference type="PANTHER" id="PTHR42705:SF3">
    <property type="entry name" value="ATP-DEPENDENT DNA LIGASE"/>
    <property type="match status" value="1"/>
</dbReference>
<dbReference type="Pfam" id="PF21686">
    <property type="entry name" value="LigD_Prim-Pol"/>
    <property type="match status" value="1"/>
</dbReference>
<evidence type="ECO:0000259" key="2">
    <source>
        <dbReference type="Pfam" id="PF21686"/>
    </source>
</evidence>
<dbReference type="CDD" id="cd04865">
    <property type="entry name" value="LigD_Pol_like_2"/>
    <property type="match status" value="1"/>
</dbReference>
<gene>
    <name evidence="3" type="primary">ligD</name>
    <name evidence="3" type="ORF">NM203_27570</name>
</gene>
<dbReference type="PANTHER" id="PTHR42705">
    <property type="entry name" value="BIFUNCTIONAL NON-HOMOLOGOUS END JOINING PROTEIN LIGD"/>
    <property type="match status" value="1"/>
</dbReference>
<dbReference type="RefSeq" id="WP_255063788.1">
    <property type="nucleotide sequence ID" value="NZ_JANDBD010000013.1"/>
</dbReference>
<keyword evidence="3" id="KW-0436">Ligase</keyword>
<reference evidence="3 4" key="1">
    <citation type="submission" date="2022-06" db="EMBL/GenBank/DDBJ databases">
        <title>Mycolicibacterium sp. CAU 1645 isolated from seawater.</title>
        <authorList>
            <person name="Kim W."/>
        </authorList>
    </citation>
    <scope>NUCLEOTIDE SEQUENCE [LARGE SCALE GENOMIC DNA]</scope>
    <source>
        <strain evidence="3 4">CAU 1645</strain>
    </source>
</reference>
<dbReference type="Gene3D" id="3.90.920.10">
    <property type="entry name" value="DNA primase, PRIM domain"/>
    <property type="match status" value="1"/>
</dbReference>
<evidence type="ECO:0000256" key="1">
    <source>
        <dbReference type="SAM" id="MobiDB-lite"/>
    </source>
</evidence>
<proteinExistence type="predicted"/>
<evidence type="ECO:0000313" key="3">
    <source>
        <dbReference type="EMBL" id="MCP9275951.1"/>
    </source>
</evidence>
<comment type="caution">
    <text evidence="3">The sequence shown here is derived from an EMBL/GenBank/DDBJ whole genome shotgun (WGS) entry which is preliminary data.</text>
</comment>
<dbReference type="InterPro" id="IPR052171">
    <property type="entry name" value="NHEJ_LigD"/>
</dbReference>
<protein>
    <submittedName>
        <fullName evidence="3">Non-homologous end-joining DNA ligase</fullName>
        <ecNumber evidence="3">6.5.1.1</ecNumber>
    </submittedName>
</protein>
<organism evidence="3 4">
    <name type="scientific">Mycolicibacterium arenosum</name>
    <dbReference type="NCBI Taxonomy" id="2952157"/>
    <lineage>
        <taxon>Bacteria</taxon>
        <taxon>Bacillati</taxon>
        <taxon>Actinomycetota</taxon>
        <taxon>Actinomycetes</taxon>
        <taxon>Mycobacteriales</taxon>
        <taxon>Mycobacteriaceae</taxon>
        <taxon>Mycolicibacterium</taxon>
    </lineage>
</organism>
<accession>A0ABT1M9W1</accession>
<dbReference type="NCBIfam" id="TIGR02778">
    <property type="entry name" value="ligD_pol"/>
    <property type="match status" value="1"/>
</dbReference>
<keyword evidence="4" id="KW-1185">Reference proteome</keyword>